<evidence type="ECO:0000313" key="3">
    <source>
        <dbReference type="Proteomes" id="UP000631114"/>
    </source>
</evidence>
<dbReference type="OrthoDB" id="938602at2759"/>
<sequence length="137" mass="15808">MRFKRGQSVEIALKEEGFQGSYYAGIVLTRLQDNDYIVEYKTLVNDEETRLLRDVINGVDIRPVPPEIKVSSFGLCEKADAYDNDGWWSGTVTGRKGVMYNVYFEGCREEIAYPLFRLRLHQEWKGGKWVVGDSEMV</sequence>
<evidence type="ECO:0000259" key="1">
    <source>
        <dbReference type="SMART" id="SM00743"/>
    </source>
</evidence>
<dbReference type="PANTHER" id="PTHR31917:SF148">
    <property type="entry name" value="DUF724 DOMAIN-CONTAINING PROTEIN 2"/>
    <property type="match status" value="1"/>
</dbReference>
<dbReference type="Pfam" id="PF05641">
    <property type="entry name" value="Agenet"/>
    <property type="match status" value="1"/>
</dbReference>
<dbReference type="AlphaFoldDB" id="A0A835HAP7"/>
<gene>
    <name evidence="2" type="ORF">IFM89_036042</name>
</gene>
<accession>A0A835HAP7</accession>
<proteinExistence type="predicted"/>
<feature type="domain" description="Agenet" evidence="1">
    <location>
        <begin position="1"/>
        <end position="69"/>
    </location>
</feature>
<dbReference type="PANTHER" id="PTHR31917">
    <property type="entry name" value="AGENET DOMAIN-CONTAINING PROTEIN-RELATED"/>
    <property type="match status" value="1"/>
</dbReference>
<dbReference type="InterPro" id="IPR008395">
    <property type="entry name" value="Agenet-like_dom"/>
</dbReference>
<organism evidence="2 3">
    <name type="scientific">Coptis chinensis</name>
    <dbReference type="NCBI Taxonomy" id="261450"/>
    <lineage>
        <taxon>Eukaryota</taxon>
        <taxon>Viridiplantae</taxon>
        <taxon>Streptophyta</taxon>
        <taxon>Embryophyta</taxon>
        <taxon>Tracheophyta</taxon>
        <taxon>Spermatophyta</taxon>
        <taxon>Magnoliopsida</taxon>
        <taxon>Ranunculales</taxon>
        <taxon>Ranunculaceae</taxon>
        <taxon>Coptidoideae</taxon>
        <taxon>Coptis</taxon>
    </lineage>
</organism>
<protein>
    <recommendedName>
        <fullName evidence="1">Agenet domain-containing protein</fullName>
    </recommendedName>
</protein>
<dbReference type="SMART" id="SM00743">
    <property type="entry name" value="Agenet"/>
    <property type="match status" value="2"/>
</dbReference>
<dbReference type="Proteomes" id="UP000631114">
    <property type="component" value="Unassembled WGS sequence"/>
</dbReference>
<keyword evidence="3" id="KW-1185">Reference proteome</keyword>
<dbReference type="EMBL" id="JADFTS010000008">
    <property type="protein sequence ID" value="KAF9595024.1"/>
    <property type="molecule type" value="Genomic_DNA"/>
</dbReference>
<evidence type="ECO:0000313" key="2">
    <source>
        <dbReference type="EMBL" id="KAF9595024.1"/>
    </source>
</evidence>
<dbReference type="InterPro" id="IPR014002">
    <property type="entry name" value="Agenet_dom_plant"/>
</dbReference>
<dbReference type="CDD" id="cd20405">
    <property type="entry name" value="Tudor_Agenet_AtDUF_rpt1_3"/>
    <property type="match status" value="1"/>
</dbReference>
<reference evidence="2 3" key="1">
    <citation type="submission" date="2020-10" db="EMBL/GenBank/DDBJ databases">
        <title>The Coptis chinensis genome and diversification of protoberbering-type alkaloids.</title>
        <authorList>
            <person name="Wang B."/>
            <person name="Shu S."/>
            <person name="Song C."/>
            <person name="Liu Y."/>
        </authorList>
    </citation>
    <scope>NUCLEOTIDE SEQUENCE [LARGE SCALE GENOMIC DNA]</scope>
    <source>
        <strain evidence="2">HL-2020</strain>
        <tissue evidence="2">Leaf</tissue>
    </source>
</reference>
<comment type="caution">
    <text evidence="2">The sequence shown here is derived from an EMBL/GenBank/DDBJ whole genome shotgun (WGS) entry which is preliminary data.</text>
</comment>
<feature type="domain" description="Agenet" evidence="1">
    <location>
        <begin position="71"/>
        <end position="126"/>
    </location>
</feature>
<name>A0A835HAP7_9MAGN</name>